<feature type="non-terminal residue" evidence="1">
    <location>
        <position position="1"/>
    </location>
</feature>
<accession>A0A0F9IW34</accession>
<reference evidence="1" key="1">
    <citation type="journal article" date="2015" name="Nature">
        <title>Complex archaea that bridge the gap between prokaryotes and eukaryotes.</title>
        <authorList>
            <person name="Spang A."/>
            <person name="Saw J.H."/>
            <person name="Jorgensen S.L."/>
            <person name="Zaremba-Niedzwiedzka K."/>
            <person name="Martijn J."/>
            <person name="Lind A.E."/>
            <person name="van Eijk R."/>
            <person name="Schleper C."/>
            <person name="Guy L."/>
            <person name="Ettema T.J."/>
        </authorList>
    </citation>
    <scope>NUCLEOTIDE SEQUENCE</scope>
</reference>
<evidence type="ECO:0008006" key="2">
    <source>
        <dbReference type="Google" id="ProtNLM"/>
    </source>
</evidence>
<organism evidence="1">
    <name type="scientific">marine sediment metagenome</name>
    <dbReference type="NCBI Taxonomy" id="412755"/>
    <lineage>
        <taxon>unclassified sequences</taxon>
        <taxon>metagenomes</taxon>
        <taxon>ecological metagenomes</taxon>
    </lineage>
</organism>
<name>A0A0F9IW34_9ZZZZ</name>
<gene>
    <name evidence="1" type="ORF">LCGC14_1530990</name>
</gene>
<evidence type="ECO:0000313" key="1">
    <source>
        <dbReference type="EMBL" id="KKM61508.1"/>
    </source>
</evidence>
<dbReference type="EMBL" id="LAZR01011469">
    <property type="protein sequence ID" value="KKM61508.1"/>
    <property type="molecule type" value="Genomic_DNA"/>
</dbReference>
<protein>
    <recommendedName>
        <fullName evidence="2">Terminase large subunit gp17-like C-terminal domain-containing protein</fullName>
    </recommendedName>
</protein>
<dbReference type="AlphaFoldDB" id="A0A0F9IW34"/>
<proteinExistence type="predicted"/>
<sequence length="246" mass="27953">FAAQIDKAEEQEFFNSKLGLPHVPEGAQVTDIEISEATSPRIKSDPAPENRLITMGVDQGTWLHYEVGAWNFSKFGNDLNMNATCDVLAEGKVLDFTELAQLMRQWQIIMCVIDAQPERRLAYEFAMKHYGHVKLCYYSVGASGKQIIVDNDDDSHKVSVDRTSWLDVALNRFHNKTITLPKDLSNEYRVHIKNQIRRYRKDPNGNPIGEYISIGDDHLGHARCYNEIALPLAASLNTNTDIRDFL</sequence>
<comment type="caution">
    <text evidence="1">The sequence shown here is derived from an EMBL/GenBank/DDBJ whole genome shotgun (WGS) entry which is preliminary data.</text>
</comment>